<organism evidence="3 4">
    <name type="scientific">Caenorhabditis angaria</name>
    <dbReference type="NCBI Taxonomy" id="860376"/>
    <lineage>
        <taxon>Eukaryota</taxon>
        <taxon>Metazoa</taxon>
        <taxon>Ecdysozoa</taxon>
        <taxon>Nematoda</taxon>
        <taxon>Chromadorea</taxon>
        <taxon>Rhabditida</taxon>
        <taxon>Rhabditina</taxon>
        <taxon>Rhabditomorpha</taxon>
        <taxon>Rhabditoidea</taxon>
        <taxon>Rhabditidae</taxon>
        <taxon>Peloderinae</taxon>
        <taxon>Caenorhabditis</taxon>
    </lineage>
</organism>
<gene>
    <name evidence="3" type="ORF">CAMP_LOCUS17793</name>
</gene>
<keyword evidence="4" id="KW-1185">Reference proteome</keyword>
<feature type="transmembrane region" description="Helical" evidence="1">
    <location>
        <begin position="29"/>
        <end position="48"/>
    </location>
</feature>
<reference evidence="3" key="1">
    <citation type="submission" date="2022-11" db="EMBL/GenBank/DDBJ databases">
        <authorList>
            <person name="Kikuchi T."/>
        </authorList>
    </citation>
    <scope>NUCLEOTIDE SEQUENCE</scope>
    <source>
        <strain evidence="3">PS1010</strain>
    </source>
</reference>
<keyword evidence="1" id="KW-1133">Transmembrane helix</keyword>
<feature type="signal peptide" evidence="2">
    <location>
        <begin position="1"/>
        <end position="16"/>
    </location>
</feature>
<dbReference type="EMBL" id="CANHGI010000006">
    <property type="protein sequence ID" value="CAI5455156.1"/>
    <property type="molecule type" value="Genomic_DNA"/>
</dbReference>
<dbReference type="OrthoDB" id="5873812at2759"/>
<feature type="transmembrane region" description="Helical" evidence="1">
    <location>
        <begin position="55"/>
        <end position="73"/>
    </location>
</feature>
<feature type="transmembrane region" description="Helical" evidence="1">
    <location>
        <begin position="147"/>
        <end position="165"/>
    </location>
</feature>
<proteinExistence type="predicted"/>
<dbReference type="Proteomes" id="UP001152747">
    <property type="component" value="Unassembled WGS sequence"/>
</dbReference>
<feature type="chain" id="PRO_5040392185" evidence="2">
    <location>
        <begin position="17"/>
        <end position="334"/>
    </location>
</feature>
<keyword evidence="2" id="KW-0732">Signal</keyword>
<dbReference type="AlphaFoldDB" id="A0A9P1N8M0"/>
<sequence length="334" mass="37711">MLRYIILFCFVLLTLTEYLASICFHSALFNIVFAMTLMCVVNSVEVCIPKQNMAFSILTRVSAPIVAIAWLFINLSHIFEAITDLGHGESGNSSDDHGHSHEHVDGICGLALENQFYLTCIDFVCKLVSPVIVSFQAASVLRYTIRYIALLILPPIIAIACLKYDLTEYRAEPFICLFLTIFVGIVLFVDSKPYSKYLLLKTPPSAEADMSSIIERTKLQHPQLKGVSHFHTYECWPNRIEVIMDVMIRKPDNDESHVLNTVDSFNKIRDALTKDIIDWGANEVIINPQFLDDDESQQNASICVARSCHFFDQGCCKLPNDEAKHDDHDHTSSV</sequence>
<keyword evidence="1" id="KW-0472">Membrane</keyword>
<evidence type="ECO:0000313" key="4">
    <source>
        <dbReference type="Proteomes" id="UP001152747"/>
    </source>
</evidence>
<comment type="caution">
    <text evidence="3">The sequence shown here is derived from an EMBL/GenBank/DDBJ whole genome shotgun (WGS) entry which is preliminary data.</text>
</comment>
<evidence type="ECO:0000313" key="3">
    <source>
        <dbReference type="EMBL" id="CAI5455156.1"/>
    </source>
</evidence>
<accession>A0A9P1N8M0</accession>
<keyword evidence="1" id="KW-0812">Transmembrane</keyword>
<protein>
    <submittedName>
        <fullName evidence="3">Uncharacterized protein</fullName>
    </submittedName>
</protein>
<evidence type="ECO:0000256" key="1">
    <source>
        <dbReference type="SAM" id="Phobius"/>
    </source>
</evidence>
<name>A0A9P1N8M0_9PELO</name>
<feature type="transmembrane region" description="Helical" evidence="1">
    <location>
        <begin position="171"/>
        <end position="189"/>
    </location>
</feature>
<evidence type="ECO:0000256" key="2">
    <source>
        <dbReference type="SAM" id="SignalP"/>
    </source>
</evidence>